<dbReference type="AlphaFoldDB" id="A0A1S6ISI0"/>
<accession>A0A1S6ISI0</accession>
<dbReference type="PROSITE" id="PS50293">
    <property type="entry name" value="TPR_REGION"/>
    <property type="match status" value="1"/>
</dbReference>
<dbReference type="Pfam" id="PF07719">
    <property type="entry name" value="TPR_2"/>
    <property type="match status" value="1"/>
</dbReference>
<evidence type="ECO:0000313" key="5">
    <source>
        <dbReference type="EMBL" id="AQS57729.1"/>
    </source>
</evidence>
<dbReference type="PANTHER" id="PTHR47870:SF1">
    <property type="entry name" value="CYTOCHROME C-TYPE BIOGENESIS PROTEIN CCMH"/>
    <property type="match status" value="1"/>
</dbReference>
<evidence type="ECO:0000313" key="6">
    <source>
        <dbReference type="Proteomes" id="UP000189464"/>
    </source>
</evidence>
<dbReference type="GO" id="GO:0017004">
    <property type="term" value="P:cytochrome complex assembly"/>
    <property type="evidence" value="ECO:0007669"/>
    <property type="project" value="UniProtKB-KW"/>
</dbReference>
<dbReference type="Pfam" id="PF14559">
    <property type="entry name" value="TPR_19"/>
    <property type="match status" value="1"/>
</dbReference>
<keyword evidence="2" id="KW-0201">Cytochrome c-type biogenesis</keyword>
<keyword evidence="1" id="KW-0677">Repeat</keyword>
<sequence>MFFKSLSPKARKKRMQRIVLGVLAAVLALGLIGSSIAWTGIGGMGAQTEPQTMDERIELLEKQAKDKPEDKNVLLTLASYYAKAGKVQQATETYEKVLKLDPKNMSVHQNLPLLYYTQGKTDKALQLLENAQKIEPNNAEVNFQYAKLLAEKKDYQAAVAAMEKVLAVEKEGPRAEEARESIEAWQAEVGQ</sequence>
<dbReference type="PROSITE" id="PS50005">
    <property type="entry name" value="TPR"/>
    <property type="match status" value="2"/>
</dbReference>
<dbReference type="InterPro" id="IPR051263">
    <property type="entry name" value="C-type_cytochrome_biogenesis"/>
</dbReference>
<protein>
    <submittedName>
        <fullName evidence="5">Uncharacterized protein</fullName>
    </submittedName>
</protein>
<dbReference type="OrthoDB" id="1806831at2"/>
<organism evidence="5 6">
    <name type="scientific">Desulforamulus ferrireducens</name>
    <dbReference type="NCBI Taxonomy" id="1833852"/>
    <lineage>
        <taxon>Bacteria</taxon>
        <taxon>Bacillati</taxon>
        <taxon>Bacillota</taxon>
        <taxon>Clostridia</taxon>
        <taxon>Eubacteriales</taxon>
        <taxon>Peptococcaceae</taxon>
        <taxon>Desulforamulus</taxon>
    </lineage>
</organism>
<dbReference type="InterPro" id="IPR013105">
    <property type="entry name" value="TPR_2"/>
</dbReference>
<dbReference type="Proteomes" id="UP000189464">
    <property type="component" value="Chromosome"/>
</dbReference>
<dbReference type="InterPro" id="IPR011990">
    <property type="entry name" value="TPR-like_helical_dom_sf"/>
</dbReference>
<dbReference type="KEGG" id="dfg:B0537_00440"/>
<gene>
    <name evidence="5" type="ORF">B0537_00440</name>
</gene>
<proteinExistence type="predicted"/>
<evidence type="ECO:0000256" key="4">
    <source>
        <dbReference type="PROSITE-ProRule" id="PRU00339"/>
    </source>
</evidence>
<dbReference type="Gene3D" id="1.25.40.10">
    <property type="entry name" value="Tetratricopeptide repeat domain"/>
    <property type="match status" value="1"/>
</dbReference>
<evidence type="ECO:0000256" key="2">
    <source>
        <dbReference type="ARBA" id="ARBA00022748"/>
    </source>
</evidence>
<dbReference type="SUPFAM" id="SSF48452">
    <property type="entry name" value="TPR-like"/>
    <property type="match status" value="1"/>
</dbReference>
<reference evidence="5 6" key="1">
    <citation type="journal article" date="2016" name="Int. J. Syst. Evol. Microbiol.">
        <title>Desulfotomaculum ferrireducens sp. nov., a moderately thermophilic sulfate-reducing and dissimilatory Fe(III)-reducing bacterium isolated from compost.</title>
        <authorList>
            <person name="Yang G."/>
            <person name="Guo J."/>
            <person name="Zhuang L."/>
            <person name="Yuan Y."/>
            <person name="Zhou S."/>
        </authorList>
    </citation>
    <scope>NUCLEOTIDE SEQUENCE [LARGE SCALE GENOMIC DNA]</scope>
    <source>
        <strain evidence="5 6">GSS09</strain>
    </source>
</reference>
<dbReference type="InterPro" id="IPR019734">
    <property type="entry name" value="TPR_rpt"/>
</dbReference>
<keyword evidence="3 4" id="KW-0802">TPR repeat</keyword>
<dbReference type="STRING" id="1833852.B0537_00440"/>
<feature type="repeat" description="TPR" evidence="4">
    <location>
        <begin position="105"/>
        <end position="138"/>
    </location>
</feature>
<name>A0A1S6ISI0_9FIRM</name>
<evidence type="ECO:0000256" key="3">
    <source>
        <dbReference type="ARBA" id="ARBA00022803"/>
    </source>
</evidence>
<dbReference type="EMBL" id="CP019698">
    <property type="protein sequence ID" value="AQS57729.1"/>
    <property type="molecule type" value="Genomic_DNA"/>
</dbReference>
<evidence type="ECO:0000256" key="1">
    <source>
        <dbReference type="ARBA" id="ARBA00022737"/>
    </source>
</evidence>
<feature type="repeat" description="TPR" evidence="4">
    <location>
        <begin position="71"/>
        <end position="104"/>
    </location>
</feature>
<keyword evidence="6" id="KW-1185">Reference proteome</keyword>
<dbReference type="SMART" id="SM00028">
    <property type="entry name" value="TPR"/>
    <property type="match status" value="3"/>
</dbReference>
<dbReference type="PANTHER" id="PTHR47870">
    <property type="entry name" value="CYTOCHROME C-TYPE BIOGENESIS PROTEIN CCMH"/>
    <property type="match status" value="1"/>
</dbReference>